<reference evidence="2" key="1">
    <citation type="journal article" date="2019" name="Int. J. Syst. Evol. Microbiol.">
        <title>The Global Catalogue of Microorganisms (GCM) 10K type strain sequencing project: providing services to taxonomists for standard genome sequencing and annotation.</title>
        <authorList>
            <consortium name="The Broad Institute Genomics Platform"/>
            <consortium name="The Broad Institute Genome Sequencing Center for Infectious Disease"/>
            <person name="Wu L."/>
            <person name="Ma J."/>
        </authorList>
    </citation>
    <scope>NUCLEOTIDE SEQUENCE [LARGE SCALE GENOMIC DNA]</scope>
    <source>
        <strain evidence="2">KCTC 52168</strain>
    </source>
</reference>
<organism evidence="1 2">
    <name type="scientific">Piscinibacterium candidicorallinum</name>
    <dbReference type="NCBI Taxonomy" id="1793872"/>
    <lineage>
        <taxon>Bacteria</taxon>
        <taxon>Pseudomonadati</taxon>
        <taxon>Pseudomonadota</taxon>
        <taxon>Betaproteobacteria</taxon>
        <taxon>Burkholderiales</taxon>
        <taxon>Piscinibacterium</taxon>
    </lineage>
</organism>
<sequence>MSTLATRQQLADLLRLVTQGLHAILKSDKPTAEALQVARKLLDANHVRADGVRARRRLEALYAAYVRELAKAVEERPTAAILAECRHFLASQHVSKEAPIAASLQQLASSALPFTKPH</sequence>
<protein>
    <submittedName>
        <fullName evidence="1">Uncharacterized protein</fullName>
    </submittedName>
</protein>
<dbReference type="Proteomes" id="UP001595556">
    <property type="component" value="Unassembled WGS sequence"/>
</dbReference>
<gene>
    <name evidence="1" type="ORF">ACFOEN_03490</name>
</gene>
<dbReference type="RefSeq" id="WP_377301127.1">
    <property type="nucleotide sequence ID" value="NZ_CP180191.1"/>
</dbReference>
<dbReference type="EMBL" id="JBHRTI010000003">
    <property type="protein sequence ID" value="MFC3146701.1"/>
    <property type="molecule type" value="Genomic_DNA"/>
</dbReference>
<evidence type="ECO:0000313" key="1">
    <source>
        <dbReference type="EMBL" id="MFC3146701.1"/>
    </source>
</evidence>
<comment type="caution">
    <text evidence="1">The sequence shown here is derived from an EMBL/GenBank/DDBJ whole genome shotgun (WGS) entry which is preliminary data.</text>
</comment>
<name>A0ABV7H2C5_9BURK</name>
<evidence type="ECO:0000313" key="2">
    <source>
        <dbReference type="Proteomes" id="UP001595556"/>
    </source>
</evidence>
<proteinExistence type="predicted"/>
<keyword evidence="2" id="KW-1185">Reference proteome</keyword>
<accession>A0ABV7H2C5</accession>